<evidence type="ECO:0000256" key="1">
    <source>
        <dbReference type="SAM" id="SignalP"/>
    </source>
</evidence>
<evidence type="ECO:0000313" key="2">
    <source>
        <dbReference type="EMBL" id="KAK1352870.1"/>
    </source>
</evidence>
<comment type="caution">
    <text evidence="2">The sequence shown here is derived from an EMBL/GenBank/DDBJ whole genome shotgun (WGS) entry which is preliminary data.</text>
</comment>
<keyword evidence="1" id="KW-0732">Signal</keyword>
<proteinExistence type="predicted"/>
<sequence length="153" mass="16792">MVSLWWLMFAVSLLKVSNFNSQWLQLNAAPTSGEKLVGSIIDSNVSPDFVYGAYFLCVNSMFFQSLLKLFLEQFSSVLDEVKLVLPAVAVDSPDKDSLHWTAAASPPPSLGVVLLLKVSGMCSHFKAKFLRIGYGNLVLTALGAWFGEVQQND</sequence>
<dbReference type="Proteomes" id="UP001237642">
    <property type="component" value="Unassembled WGS sequence"/>
</dbReference>
<reference evidence="2" key="1">
    <citation type="submission" date="2023-02" db="EMBL/GenBank/DDBJ databases">
        <title>Genome of toxic invasive species Heracleum sosnowskyi carries increased number of genes despite the absence of recent whole-genome duplications.</title>
        <authorList>
            <person name="Schelkunov M."/>
            <person name="Shtratnikova V."/>
            <person name="Makarenko M."/>
            <person name="Klepikova A."/>
            <person name="Omelchenko D."/>
            <person name="Novikova G."/>
            <person name="Obukhova E."/>
            <person name="Bogdanov V."/>
            <person name="Penin A."/>
            <person name="Logacheva M."/>
        </authorList>
    </citation>
    <scope>NUCLEOTIDE SEQUENCE</scope>
    <source>
        <strain evidence="2">Hsosn_3</strain>
        <tissue evidence="2">Leaf</tissue>
    </source>
</reference>
<feature type="chain" id="PRO_5041944849" evidence="1">
    <location>
        <begin position="19"/>
        <end position="153"/>
    </location>
</feature>
<feature type="signal peptide" evidence="1">
    <location>
        <begin position="1"/>
        <end position="18"/>
    </location>
</feature>
<organism evidence="2 3">
    <name type="scientific">Heracleum sosnowskyi</name>
    <dbReference type="NCBI Taxonomy" id="360622"/>
    <lineage>
        <taxon>Eukaryota</taxon>
        <taxon>Viridiplantae</taxon>
        <taxon>Streptophyta</taxon>
        <taxon>Embryophyta</taxon>
        <taxon>Tracheophyta</taxon>
        <taxon>Spermatophyta</taxon>
        <taxon>Magnoliopsida</taxon>
        <taxon>eudicotyledons</taxon>
        <taxon>Gunneridae</taxon>
        <taxon>Pentapetalae</taxon>
        <taxon>asterids</taxon>
        <taxon>campanulids</taxon>
        <taxon>Apiales</taxon>
        <taxon>Apiaceae</taxon>
        <taxon>Apioideae</taxon>
        <taxon>apioid superclade</taxon>
        <taxon>Tordylieae</taxon>
        <taxon>Tordyliinae</taxon>
        <taxon>Heracleum</taxon>
    </lineage>
</organism>
<dbReference type="EMBL" id="JAUIZM010000014">
    <property type="protein sequence ID" value="KAK1352870.1"/>
    <property type="molecule type" value="Genomic_DNA"/>
</dbReference>
<dbReference type="AlphaFoldDB" id="A0AAD8GRI7"/>
<accession>A0AAD8GRI7</accession>
<reference evidence="2" key="2">
    <citation type="submission" date="2023-05" db="EMBL/GenBank/DDBJ databases">
        <authorList>
            <person name="Schelkunov M.I."/>
        </authorList>
    </citation>
    <scope>NUCLEOTIDE SEQUENCE</scope>
    <source>
        <strain evidence="2">Hsosn_3</strain>
        <tissue evidence="2">Leaf</tissue>
    </source>
</reference>
<protein>
    <submittedName>
        <fullName evidence="2">Uncharacterized protein</fullName>
    </submittedName>
</protein>
<name>A0AAD8GRI7_9APIA</name>
<evidence type="ECO:0000313" key="3">
    <source>
        <dbReference type="Proteomes" id="UP001237642"/>
    </source>
</evidence>
<keyword evidence="3" id="KW-1185">Reference proteome</keyword>
<gene>
    <name evidence="2" type="ORF">POM88_052708</name>
</gene>